<comment type="caution">
    <text evidence="3">The sequence shown here is derived from an EMBL/GenBank/DDBJ whole genome shotgun (WGS) entry which is preliminary data.</text>
</comment>
<evidence type="ECO:0000256" key="1">
    <source>
        <dbReference type="SAM" id="SignalP"/>
    </source>
</evidence>
<sequence length="177" mass="19151">MRKMIVPALAALMLASGAAVAQKAENPDKAEAVYKVATPDFAKTVMSSNEFEIQSSKLAEEKAAATDVKEFAKQMIADHTKAGEGLKAALEKSNMTPEAPKLSPKHAAMVEQLKAASGEDFQMLYIDMQTQAHMEAVTLFRTYSGSGDDQNVVAFAKKTLPTLEMHLMHVKELVAAH</sequence>
<protein>
    <submittedName>
        <fullName evidence="3">DUF4142 domain-containing protein</fullName>
    </submittedName>
</protein>
<dbReference type="PANTHER" id="PTHR38593:SF1">
    <property type="entry name" value="BLR2558 PROTEIN"/>
    <property type="match status" value="1"/>
</dbReference>
<organism evidence="3 4">
    <name type="scientific">Mesorhizobium liriopis</name>
    <dbReference type="NCBI Taxonomy" id="2953882"/>
    <lineage>
        <taxon>Bacteria</taxon>
        <taxon>Pseudomonadati</taxon>
        <taxon>Pseudomonadota</taxon>
        <taxon>Alphaproteobacteria</taxon>
        <taxon>Hyphomicrobiales</taxon>
        <taxon>Phyllobacteriaceae</taxon>
        <taxon>Mesorhizobium</taxon>
    </lineage>
</organism>
<dbReference type="Pfam" id="PF13628">
    <property type="entry name" value="DUF4142"/>
    <property type="match status" value="1"/>
</dbReference>
<dbReference type="Gene3D" id="1.20.1260.10">
    <property type="match status" value="1"/>
</dbReference>
<dbReference type="PANTHER" id="PTHR38593">
    <property type="entry name" value="BLR2558 PROTEIN"/>
    <property type="match status" value="1"/>
</dbReference>
<dbReference type="EMBL" id="JAMXQS010000010">
    <property type="protein sequence ID" value="MCO6052014.1"/>
    <property type="molecule type" value="Genomic_DNA"/>
</dbReference>
<feature type="signal peptide" evidence="1">
    <location>
        <begin position="1"/>
        <end position="21"/>
    </location>
</feature>
<proteinExistence type="predicted"/>
<keyword evidence="1" id="KW-0732">Signal</keyword>
<keyword evidence="4" id="KW-1185">Reference proteome</keyword>
<dbReference type="InterPro" id="IPR025419">
    <property type="entry name" value="DUF4142"/>
</dbReference>
<evidence type="ECO:0000313" key="4">
    <source>
        <dbReference type="Proteomes" id="UP001205906"/>
    </source>
</evidence>
<reference evidence="3 4" key="1">
    <citation type="submission" date="2022-06" db="EMBL/GenBank/DDBJ databases">
        <title>Mesorhizobium sp. strain RP14 Genome sequencing and assembly.</title>
        <authorList>
            <person name="Kim I."/>
        </authorList>
    </citation>
    <scope>NUCLEOTIDE SEQUENCE [LARGE SCALE GENOMIC DNA]</scope>
    <source>
        <strain evidence="4">RP14(2022)</strain>
    </source>
</reference>
<accession>A0ABT1CB24</accession>
<evidence type="ECO:0000259" key="2">
    <source>
        <dbReference type="Pfam" id="PF13628"/>
    </source>
</evidence>
<feature type="chain" id="PRO_5045995544" evidence="1">
    <location>
        <begin position="22"/>
        <end position="177"/>
    </location>
</feature>
<dbReference type="Proteomes" id="UP001205906">
    <property type="component" value="Unassembled WGS sequence"/>
</dbReference>
<gene>
    <name evidence="3" type="ORF">NGM99_19685</name>
</gene>
<name>A0ABT1CB24_9HYPH</name>
<evidence type="ECO:0000313" key="3">
    <source>
        <dbReference type="EMBL" id="MCO6052014.1"/>
    </source>
</evidence>
<dbReference type="RefSeq" id="WP_252822144.1">
    <property type="nucleotide sequence ID" value="NZ_JAMXQS010000010.1"/>
</dbReference>
<feature type="domain" description="DUF4142" evidence="2">
    <location>
        <begin position="38"/>
        <end position="173"/>
    </location>
</feature>
<dbReference type="InterPro" id="IPR012347">
    <property type="entry name" value="Ferritin-like"/>
</dbReference>